<dbReference type="NCBIfam" id="NF033749">
    <property type="entry name" value="bact_hemeryth"/>
    <property type="match status" value="1"/>
</dbReference>
<dbReference type="PANTHER" id="PTHR45228">
    <property type="entry name" value="CYCLIC DI-GMP PHOSPHODIESTERASE TM_0186-RELATED"/>
    <property type="match status" value="1"/>
</dbReference>
<proteinExistence type="inferred from homology"/>
<name>A0A133XFI1_9RHOO</name>
<dbReference type="AlphaFoldDB" id="A0A133XFI1"/>
<dbReference type="SUPFAM" id="SSF47188">
    <property type="entry name" value="Hemerythrin-like"/>
    <property type="match status" value="1"/>
</dbReference>
<accession>A0A133XFI1</accession>
<evidence type="ECO:0000256" key="2">
    <source>
        <dbReference type="ARBA" id="ARBA00022723"/>
    </source>
</evidence>
<dbReference type="CDD" id="cd00077">
    <property type="entry name" value="HDc"/>
    <property type="match status" value="1"/>
</dbReference>
<dbReference type="Gene3D" id="1.10.3210.10">
    <property type="entry name" value="Hypothetical protein af1432"/>
    <property type="match status" value="1"/>
</dbReference>
<keyword evidence="3" id="KW-0408">Iron</keyword>
<dbReference type="Pfam" id="PF13487">
    <property type="entry name" value="HD_5"/>
    <property type="match status" value="1"/>
</dbReference>
<dbReference type="EMBL" id="LODL01000035">
    <property type="protein sequence ID" value="KXB29712.1"/>
    <property type="molecule type" value="Genomic_DNA"/>
</dbReference>
<dbReference type="RefSeq" id="WP_066885868.1">
    <property type="nucleotide sequence ID" value="NZ_LODL01000035.1"/>
</dbReference>
<dbReference type="InterPro" id="IPR012312">
    <property type="entry name" value="Hemerythrin-like"/>
</dbReference>
<dbReference type="Proteomes" id="UP000070186">
    <property type="component" value="Unassembled WGS sequence"/>
</dbReference>
<dbReference type="PANTHER" id="PTHR45228:SF5">
    <property type="entry name" value="CYCLIC DI-GMP PHOSPHODIESTERASE VC_1348-RELATED"/>
    <property type="match status" value="1"/>
</dbReference>
<dbReference type="Pfam" id="PF01814">
    <property type="entry name" value="Hemerythrin"/>
    <property type="match status" value="1"/>
</dbReference>
<comment type="caution">
    <text evidence="5">The sequence shown here is derived from an EMBL/GenBank/DDBJ whole genome shotgun (WGS) entry which is preliminary data.</text>
</comment>
<gene>
    <name evidence="5" type="ORF">AT959_17435</name>
</gene>
<keyword evidence="2" id="KW-0479">Metal-binding</keyword>
<dbReference type="GO" id="GO:0046872">
    <property type="term" value="F:metal ion binding"/>
    <property type="evidence" value="ECO:0007669"/>
    <property type="project" value="UniProtKB-KW"/>
</dbReference>
<dbReference type="InterPro" id="IPR052020">
    <property type="entry name" value="Cyclic_di-GMP/3'3'-cGAMP_PDE"/>
</dbReference>
<dbReference type="InterPro" id="IPR037522">
    <property type="entry name" value="HD_GYP_dom"/>
</dbReference>
<dbReference type="InterPro" id="IPR035938">
    <property type="entry name" value="Hemerythrin-like_sf"/>
</dbReference>
<dbReference type="STRING" id="281362.AT959_17435"/>
<dbReference type="SMART" id="SM00471">
    <property type="entry name" value="HDc"/>
    <property type="match status" value="1"/>
</dbReference>
<dbReference type="InterPro" id="IPR012827">
    <property type="entry name" value="Hemerythrin_metal-bd"/>
</dbReference>
<reference evidence="5 6" key="1">
    <citation type="submission" date="2015-12" db="EMBL/GenBank/DDBJ databases">
        <title>Nitrous oxide reduction kinetics distinguish bacteria harboring typical versus atypical NosZ.</title>
        <authorList>
            <person name="Yoon S."/>
            <person name="Nissen S."/>
            <person name="Park D."/>
            <person name="Sanford R.A."/>
            <person name="Loeffler F.E."/>
        </authorList>
    </citation>
    <scope>NUCLEOTIDE SEQUENCE [LARGE SCALE GENOMIC DNA]</scope>
    <source>
        <strain evidence="5 6">ATCC BAA-841</strain>
    </source>
</reference>
<evidence type="ECO:0000313" key="5">
    <source>
        <dbReference type="EMBL" id="KXB29712.1"/>
    </source>
</evidence>
<dbReference type="PROSITE" id="PS51832">
    <property type="entry name" value="HD_GYP"/>
    <property type="match status" value="1"/>
</dbReference>
<dbReference type="GO" id="GO:0008081">
    <property type="term" value="F:phosphoric diester hydrolase activity"/>
    <property type="evidence" value="ECO:0007669"/>
    <property type="project" value="UniProtKB-ARBA"/>
</dbReference>
<dbReference type="Gene3D" id="1.20.120.50">
    <property type="entry name" value="Hemerythrin-like"/>
    <property type="match status" value="1"/>
</dbReference>
<dbReference type="InterPro" id="IPR003607">
    <property type="entry name" value="HD/PDEase_dom"/>
</dbReference>
<evidence type="ECO:0000256" key="1">
    <source>
        <dbReference type="ARBA" id="ARBA00010587"/>
    </source>
</evidence>
<feature type="domain" description="HD-GYP" evidence="4">
    <location>
        <begin position="174"/>
        <end position="370"/>
    </location>
</feature>
<evidence type="ECO:0000259" key="4">
    <source>
        <dbReference type="PROSITE" id="PS51832"/>
    </source>
</evidence>
<evidence type="ECO:0000256" key="3">
    <source>
        <dbReference type="ARBA" id="ARBA00023004"/>
    </source>
</evidence>
<evidence type="ECO:0000313" key="6">
    <source>
        <dbReference type="Proteomes" id="UP000070186"/>
    </source>
</evidence>
<dbReference type="NCBIfam" id="TIGR02481">
    <property type="entry name" value="hemeryth_dom"/>
    <property type="match status" value="1"/>
</dbReference>
<comment type="similarity">
    <text evidence="1">Belongs to the hemerythrin family.</text>
</comment>
<dbReference type="SUPFAM" id="SSF109604">
    <property type="entry name" value="HD-domain/PDEase-like"/>
    <property type="match status" value="1"/>
</dbReference>
<organism evidence="5 6">
    <name type="scientific">Dechloromonas denitrificans</name>
    <dbReference type="NCBI Taxonomy" id="281362"/>
    <lineage>
        <taxon>Bacteria</taxon>
        <taxon>Pseudomonadati</taxon>
        <taxon>Pseudomonadota</taxon>
        <taxon>Betaproteobacteria</taxon>
        <taxon>Rhodocyclales</taxon>
        <taxon>Azonexaceae</taxon>
        <taxon>Dechloromonas</taxon>
    </lineage>
</organism>
<keyword evidence="6" id="KW-1185">Reference proteome</keyword>
<sequence length="522" mass="58874">MDKDQEILAISRLVFELTKIGDADPDKMLARLFDLLQTLPGIRVQPRSLILLRNSRGALIQVAQHGLPPVWAQAEMTIPPAGPTAADAAEAFLATPASLDPPLALPEVAAEAPCFVLPLNEGEQVAGRALLFIDPAWQPDAIEFEFMTDLAKALSVLVSRCVINETLRVREVELEDARTDAIRRLGTASEYRDNETGMHIMRMTHFATAIAKAMGLPAETRELLTICAPMHDVGKIGIPDAILLKPGRLSSDEFEVMKRHTDIGKRLLTGEDSLIQVARDIAASHHERWDGTGYPDGLAGEAIPLLARICAVSDVFDALTSVRPYKRPWPLDEAVAWVRENSGTHFDPAVVAAFDLALPEIMRIRELYRDDIIDPNQVLSFPETLYNSADWVRWEDSLRVGIDVIDEHHRYLFDLTNDLFEVVSNKRGAREVARVLKALDQYVQVHFRAEERMMEHYGHRALQHQQHQHGRFEERLREFYTELHSNPLTAQFDVLVYLRHWLVKHIVHEDAQLRELVTSPAV</sequence>
<dbReference type="CDD" id="cd12107">
    <property type="entry name" value="Hemerythrin"/>
    <property type="match status" value="1"/>
</dbReference>
<protein>
    <recommendedName>
        <fullName evidence="4">HD-GYP domain-containing protein</fullName>
    </recommendedName>
</protein>